<comment type="caution">
    <text evidence="8">The sequence shown here is derived from an EMBL/GenBank/DDBJ whole genome shotgun (WGS) entry which is preliminary data.</text>
</comment>
<dbReference type="RefSeq" id="WP_107001279.1">
    <property type="nucleotide sequence ID" value="NZ_JAQDSE010000011.1"/>
</dbReference>
<keyword evidence="5 7" id="KW-0472">Membrane</keyword>
<evidence type="ECO:0000256" key="5">
    <source>
        <dbReference type="ARBA" id="ARBA00023136"/>
    </source>
</evidence>
<dbReference type="InterPro" id="IPR050833">
    <property type="entry name" value="Poly_Biosynth_Transport"/>
</dbReference>
<keyword evidence="9" id="KW-1185">Reference proteome</keyword>
<dbReference type="Pfam" id="PF01943">
    <property type="entry name" value="Polysacc_synt"/>
    <property type="match status" value="1"/>
</dbReference>
<sequence>MRRFHPLITGTLLLTAVGFFCRILGFFYRIFLSRTIGAEGLGLYQMIFPIHGIAFALCAGPIQTSLSRLTAASPEKGRAFLRVSLALSLSIALPLTSLIYTFADFLAARVLLAPECAPLLPALALSIPFCAIHACCCGYYYGLKKTAVPAFSQVVEQCIRIFSVLLIVHVCRTNRIPITVLLAVWGLLIGEAASAVFCLLVYGCSKPAATLQNTDTHISSYSRQTRKNTTHFQYSSRSTPPYTPDTSSTTPPSQKKSAHTPPLLLPLLTMALPLMANRLTLSFLQSLEAIFVPNQLLLSGLSRVESVSIYGVLTGMALPFVLFPSAITNSLAVVLLPAVSEAQAQNQPDKIERTISMALRYSLYMGILCVGLFTRFGPALGETFYHNADAGRFIQILSWLCPFLYLSTTMGSILNGLGKTGTVFIHHTVSMLLTLSLVLFAIPRWGIFAYLAALLISELVLAFLHIHALACEVPIRLPVSQGIVKPAFCLLVSIGMLEVIPNASYLPHLFPPVLIQSGILCLLYIGGLLLLHTGTVKQ</sequence>
<evidence type="ECO:0000256" key="2">
    <source>
        <dbReference type="ARBA" id="ARBA00022475"/>
    </source>
</evidence>
<feature type="region of interest" description="Disordered" evidence="6">
    <location>
        <begin position="220"/>
        <end position="259"/>
    </location>
</feature>
<dbReference type="InterPro" id="IPR002797">
    <property type="entry name" value="Polysacc_synth"/>
</dbReference>
<evidence type="ECO:0000313" key="8">
    <source>
        <dbReference type="EMBL" id="PST37096.1"/>
    </source>
</evidence>
<feature type="transmembrane region" description="Helical" evidence="7">
    <location>
        <begin position="357"/>
        <end position="376"/>
    </location>
</feature>
<gene>
    <name evidence="8" type="ORF">C7U56_11230</name>
</gene>
<feature type="transmembrane region" description="Helical" evidence="7">
    <location>
        <begin position="424"/>
        <end position="442"/>
    </location>
</feature>
<evidence type="ECO:0000256" key="6">
    <source>
        <dbReference type="SAM" id="MobiDB-lite"/>
    </source>
</evidence>
<feature type="compositionally biased region" description="Low complexity" evidence="6">
    <location>
        <begin position="235"/>
        <end position="253"/>
    </location>
</feature>
<evidence type="ECO:0000256" key="7">
    <source>
        <dbReference type="SAM" id="Phobius"/>
    </source>
</evidence>
<organism evidence="8 9">
    <name type="scientific">Clostridium fessum</name>
    <dbReference type="NCBI Taxonomy" id="2126740"/>
    <lineage>
        <taxon>Bacteria</taxon>
        <taxon>Bacillati</taxon>
        <taxon>Bacillota</taxon>
        <taxon>Clostridia</taxon>
        <taxon>Eubacteriales</taxon>
        <taxon>Clostridiaceae</taxon>
        <taxon>Clostridium</taxon>
    </lineage>
</organism>
<dbReference type="Proteomes" id="UP000241048">
    <property type="component" value="Unassembled WGS sequence"/>
</dbReference>
<dbReference type="InterPro" id="IPR024923">
    <property type="entry name" value="PG_synth_SpoVB"/>
</dbReference>
<dbReference type="EMBL" id="PYLO01000003">
    <property type="protein sequence ID" value="PST37096.1"/>
    <property type="molecule type" value="Genomic_DNA"/>
</dbReference>
<evidence type="ECO:0000313" key="9">
    <source>
        <dbReference type="Proteomes" id="UP000241048"/>
    </source>
</evidence>
<feature type="transmembrane region" description="Helical" evidence="7">
    <location>
        <begin position="43"/>
        <end position="62"/>
    </location>
</feature>
<feature type="transmembrane region" description="Helical" evidence="7">
    <location>
        <begin position="12"/>
        <end position="31"/>
    </location>
</feature>
<name>A0A2T3FP99_9CLOT</name>
<keyword evidence="3 7" id="KW-0812">Transmembrane</keyword>
<evidence type="ECO:0000256" key="4">
    <source>
        <dbReference type="ARBA" id="ARBA00022989"/>
    </source>
</evidence>
<dbReference type="PANTHER" id="PTHR30250">
    <property type="entry name" value="PST FAMILY PREDICTED COLANIC ACID TRANSPORTER"/>
    <property type="match status" value="1"/>
</dbReference>
<keyword evidence="2" id="KW-1003">Cell membrane</keyword>
<dbReference type="PANTHER" id="PTHR30250:SF24">
    <property type="entry name" value="STAGE V SPORULATION PROTEIN B"/>
    <property type="match status" value="1"/>
</dbReference>
<dbReference type="GO" id="GO:0005886">
    <property type="term" value="C:plasma membrane"/>
    <property type="evidence" value="ECO:0007669"/>
    <property type="project" value="UniProtKB-SubCell"/>
</dbReference>
<feature type="transmembrane region" description="Helical" evidence="7">
    <location>
        <begin position="482"/>
        <end position="501"/>
    </location>
</feature>
<keyword evidence="4 7" id="KW-1133">Transmembrane helix</keyword>
<feature type="transmembrane region" description="Helical" evidence="7">
    <location>
        <begin position="513"/>
        <end position="531"/>
    </location>
</feature>
<feature type="transmembrane region" description="Helical" evidence="7">
    <location>
        <begin position="83"/>
        <end position="103"/>
    </location>
</feature>
<dbReference type="PIRSF" id="PIRSF038958">
    <property type="entry name" value="PG_synth_SpoVB"/>
    <property type="match status" value="1"/>
</dbReference>
<proteinExistence type="predicted"/>
<accession>A0A2T3FP99</accession>
<feature type="transmembrane region" description="Helical" evidence="7">
    <location>
        <begin position="176"/>
        <end position="202"/>
    </location>
</feature>
<dbReference type="CDD" id="cd13124">
    <property type="entry name" value="MATE_SpoVB_like"/>
    <property type="match status" value="1"/>
</dbReference>
<feature type="transmembrane region" description="Helical" evidence="7">
    <location>
        <begin position="307"/>
        <end position="336"/>
    </location>
</feature>
<evidence type="ECO:0000256" key="1">
    <source>
        <dbReference type="ARBA" id="ARBA00004651"/>
    </source>
</evidence>
<feature type="transmembrane region" description="Helical" evidence="7">
    <location>
        <begin position="396"/>
        <end position="417"/>
    </location>
</feature>
<comment type="subcellular location">
    <subcellularLocation>
        <location evidence="1">Cell membrane</location>
        <topology evidence="1">Multi-pass membrane protein</topology>
    </subcellularLocation>
</comment>
<feature type="transmembrane region" description="Helical" evidence="7">
    <location>
        <begin position="448"/>
        <end position="470"/>
    </location>
</feature>
<dbReference type="AlphaFoldDB" id="A0A2T3FP99"/>
<protein>
    <submittedName>
        <fullName evidence="8">Polysaccharide biosynthesis protein</fullName>
    </submittedName>
</protein>
<evidence type="ECO:0000256" key="3">
    <source>
        <dbReference type="ARBA" id="ARBA00022692"/>
    </source>
</evidence>
<feature type="transmembrane region" description="Helical" evidence="7">
    <location>
        <begin position="123"/>
        <end position="142"/>
    </location>
</feature>
<reference evidence="8 9" key="1">
    <citation type="submission" date="2018-03" db="EMBL/GenBank/DDBJ databases">
        <title>Lachnoclostridium SNUG30386 gen.nov., sp.nov., isolated from human faeces.</title>
        <authorList>
            <person name="Seo B."/>
            <person name="Jeon K."/>
            <person name="Ko G."/>
        </authorList>
    </citation>
    <scope>NUCLEOTIDE SEQUENCE [LARGE SCALE GENOMIC DNA]</scope>
    <source>
        <strain evidence="8 9">SNUG30386</strain>
    </source>
</reference>